<feature type="compositionally biased region" description="Polar residues" evidence="1">
    <location>
        <begin position="1"/>
        <end position="25"/>
    </location>
</feature>
<name>A0ABR2SZA6_9ROSI</name>
<sequence length="127" mass="14087">MKKFTNLTSGNSPAPTGLNFNTVKTFGSDKSPKDLPLQETHTSPLLGFNELRRGKGESKPAVQKKKQKLCDKKYSTQPRSLEPNHSPRRLRLRTNDRRPDLEGCPAPRVRYTSNKSTLKGGKPGGKG</sequence>
<accession>A0ABR2SZA6</accession>
<reference evidence="2 3" key="1">
    <citation type="journal article" date="2024" name="G3 (Bethesda)">
        <title>Genome assembly of Hibiscus sabdariffa L. provides insights into metabolisms of medicinal natural products.</title>
        <authorList>
            <person name="Kim T."/>
        </authorList>
    </citation>
    <scope>NUCLEOTIDE SEQUENCE [LARGE SCALE GENOMIC DNA]</scope>
    <source>
        <strain evidence="2">TK-2024</strain>
        <tissue evidence="2">Old leaves</tissue>
    </source>
</reference>
<evidence type="ECO:0000313" key="3">
    <source>
        <dbReference type="Proteomes" id="UP001396334"/>
    </source>
</evidence>
<comment type="caution">
    <text evidence="2">The sequence shown here is derived from an EMBL/GenBank/DDBJ whole genome shotgun (WGS) entry which is preliminary data.</text>
</comment>
<dbReference type="EMBL" id="JBBPBN010000010">
    <property type="protein sequence ID" value="KAK9030309.1"/>
    <property type="molecule type" value="Genomic_DNA"/>
</dbReference>
<feature type="region of interest" description="Disordered" evidence="1">
    <location>
        <begin position="1"/>
        <end position="127"/>
    </location>
</feature>
<protein>
    <submittedName>
        <fullName evidence="2">Uncharacterized protein</fullName>
    </submittedName>
</protein>
<evidence type="ECO:0000256" key="1">
    <source>
        <dbReference type="SAM" id="MobiDB-lite"/>
    </source>
</evidence>
<keyword evidence="3" id="KW-1185">Reference proteome</keyword>
<evidence type="ECO:0000313" key="2">
    <source>
        <dbReference type="EMBL" id="KAK9030309.1"/>
    </source>
</evidence>
<proteinExistence type="predicted"/>
<organism evidence="2 3">
    <name type="scientific">Hibiscus sabdariffa</name>
    <name type="common">roselle</name>
    <dbReference type="NCBI Taxonomy" id="183260"/>
    <lineage>
        <taxon>Eukaryota</taxon>
        <taxon>Viridiplantae</taxon>
        <taxon>Streptophyta</taxon>
        <taxon>Embryophyta</taxon>
        <taxon>Tracheophyta</taxon>
        <taxon>Spermatophyta</taxon>
        <taxon>Magnoliopsida</taxon>
        <taxon>eudicotyledons</taxon>
        <taxon>Gunneridae</taxon>
        <taxon>Pentapetalae</taxon>
        <taxon>rosids</taxon>
        <taxon>malvids</taxon>
        <taxon>Malvales</taxon>
        <taxon>Malvaceae</taxon>
        <taxon>Malvoideae</taxon>
        <taxon>Hibiscus</taxon>
    </lineage>
</organism>
<dbReference type="Proteomes" id="UP001396334">
    <property type="component" value="Unassembled WGS sequence"/>
</dbReference>
<gene>
    <name evidence="2" type="ORF">V6N11_031737</name>
</gene>